<dbReference type="InterPro" id="IPR043769">
    <property type="entry name" value="DUF5715"/>
</dbReference>
<dbReference type="KEGG" id="tsa:AciPR4_0291"/>
<reference evidence="2 3" key="1">
    <citation type="journal article" date="2012" name="Stand. Genomic Sci.">
        <title>Complete genome sequence of Terriglobus saanensis type strain SP1PR4(T), an Acidobacteria from tundra soil.</title>
        <authorList>
            <person name="Rawat S.R."/>
            <person name="Mannisto M.K."/>
            <person name="Starovoytov V."/>
            <person name="Goodwin L."/>
            <person name="Nolan M."/>
            <person name="Hauser L."/>
            <person name="Land M."/>
            <person name="Davenport K.W."/>
            <person name="Woyke T."/>
            <person name="Haggblom M.M."/>
        </authorList>
    </citation>
    <scope>NUCLEOTIDE SEQUENCE</scope>
    <source>
        <strain evidence="3">ATCC BAA-1853 / DSM 23119 / SP1PR4</strain>
    </source>
</reference>
<dbReference type="STRING" id="401053.AciPR4_0291"/>
<dbReference type="eggNOG" id="ENOG502ZB0K">
    <property type="taxonomic scope" value="Bacteria"/>
</dbReference>
<feature type="region of interest" description="Disordered" evidence="1">
    <location>
        <begin position="26"/>
        <end position="197"/>
    </location>
</feature>
<dbReference type="HOGENOM" id="CLU_553133_0_0_0"/>
<gene>
    <name evidence="2" type="ordered locus">AciPR4_0291</name>
</gene>
<feature type="region of interest" description="Disordered" evidence="1">
    <location>
        <begin position="248"/>
        <end position="276"/>
    </location>
</feature>
<dbReference type="Proteomes" id="UP000006844">
    <property type="component" value="Chromosome"/>
</dbReference>
<accession>E8V0R6</accession>
<feature type="compositionally biased region" description="Basic and acidic residues" evidence="1">
    <location>
        <begin position="76"/>
        <end position="96"/>
    </location>
</feature>
<evidence type="ECO:0000313" key="2">
    <source>
        <dbReference type="EMBL" id="ADV81129.1"/>
    </source>
</evidence>
<dbReference type="InterPro" id="IPR009045">
    <property type="entry name" value="Zn_M74/Hedgehog-like"/>
</dbReference>
<dbReference type="SUPFAM" id="SSF55166">
    <property type="entry name" value="Hedgehog/DD-peptidase"/>
    <property type="match status" value="1"/>
</dbReference>
<feature type="compositionally biased region" description="Low complexity" evidence="1">
    <location>
        <begin position="110"/>
        <end position="144"/>
    </location>
</feature>
<feature type="compositionally biased region" description="Basic and acidic residues" evidence="1">
    <location>
        <begin position="249"/>
        <end position="258"/>
    </location>
</feature>
<protein>
    <submittedName>
        <fullName evidence="2">Uncharacterized protein</fullName>
    </submittedName>
</protein>
<name>E8V0R6_TERSS</name>
<keyword evidence="3" id="KW-1185">Reference proteome</keyword>
<evidence type="ECO:0000256" key="1">
    <source>
        <dbReference type="SAM" id="MobiDB-lite"/>
    </source>
</evidence>
<evidence type="ECO:0000313" key="3">
    <source>
        <dbReference type="Proteomes" id="UP000006844"/>
    </source>
</evidence>
<feature type="compositionally biased region" description="Basic and acidic residues" evidence="1">
    <location>
        <begin position="179"/>
        <end position="193"/>
    </location>
</feature>
<dbReference type="AlphaFoldDB" id="E8V0R6"/>
<dbReference type="Pfam" id="PF18979">
    <property type="entry name" value="DUF5715"/>
    <property type="match status" value="1"/>
</dbReference>
<dbReference type="EMBL" id="CP002467">
    <property type="protein sequence ID" value="ADV81129.1"/>
    <property type="molecule type" value="Genomic_DNA"/>
</dbReference>
<proteinExistence type="predicted"/>
<sequence>MALEWCGRRAGATILVFFALAAQGATKRKPVPSKSAHTKAVAAKSVPARRAPVRRQTSSEEIQRAGEIAAANADRMQSERMDPTVKAESPKTEDSVHAWIRQHHAPTNGAPASKPAAKKTPAVSAKSKAPRKATAADFDAAADAQSKAPEPQPEPATKPRSALTGISMPEEEGVTNDVEVSKTESVTKADPVTKAEAAVVARSPTQKLDLPAPPAAKKPASVAATVVANTRGRKAVIDPQTAASLTTKEFGKKALPKEDADDQDAADSDANDASVSYGPKTMPALLRRNGRLIVPAPMKGSHEILVHQNVMATQDGLDRIEDDDQLNSMRKAKLLAALPVGFGVQVDERLPANRRYARPWTVRFLSDLGRAHFARFHESIQVNSAVRTVDFQRQLMRVNGNAAPPTGDTASPHLTGQAIDLAKHGMSMTEIAWMRGYLLPLVQQGKIDVEEEFQQACFHISVYRRYMPMAAPRREIPIKRSRSTGRLIASSIR</sequence>
<feature type="compositionally biased region" description="Acidic residues" evidence="1">
    <location>
        <begin position="259"/>
        <end position="270"/>
    </location>
</feature>
<organism evidence="2 3">
    <name type="scientific">Terriglobus saanensis (strain ATCC BAA-1853 / DSM 23119 / SP1PR4)</name>
    <dbReference type="NCBI Taxonomy" id="401053"/>
    <lineage>
        <taxon>Bacteria</taxon>
        <taxon>Pseudomonadati</taxon>
        <taxon>Acidobacteriota</taxon>
        <taxon>Terriglobia</taxon>
        <taxon>Terriglobales</taxon>
        <taxon>Acidobacteriaceae</taxon>
        <taxon>Terriglobus</taxon>
    </lineage>
</organism>